<dbReference type="Proteomes" id="UP000316030">
    <property type="component" value="Unassembled WGS sequence"/>
</dbReference>
<dbReference type="EMBL" id="FXTO01000029">
    <property type="protein sequence ID" value="SMO95022.1"/>
    <property type="molecule type" value="Genomic_DNA"/>
</dbReference>
<evidence type="ECO:0000313" key="2">
    <source>
        <dbReference type="Proteomes" id="UP000316030"/>
    </source>
</evidence>
<proteinExistence type="predicted"/>
<reference evidence="1 2" key="1">
    <citation type="submission" date="2017-05" db="EMBL/GenBank/DDBJ databases">
        <authorList>
            <person name="Varghese N."/>
            <person name="Submissions S."/>
        </authorList>
    </citation>
    <scope>NUCLEOTIDE SEQUENCE [LARGE SCALE GENOMIC DNA]</scope>
    <source>
        <strain evidence="1 2">DSM 29506</strain>
    </source>
</reference>
<accession>A0A521FFR6</accession>
<evidence type="ECO:0000313" key="1">
    <source>
        <dbReference type="EMBL" id="SMO95022.1"/>
    </source>
</evidence>
<sequence>MGVVAKWLDFAGGRPHVAVKRCPLPREQGRKWGQMPRVTGYRHRISQNHAWDWLIGGT</sequence>
<protein>
    <submittedName>
        <fullName evidence="1">Uncharacterized protein</fullName>
    </submittedName>
</protein>
<dbReference type="AlphaFoldDB" id="A0A521FFR6"/>
<name>A0A521FFR6_9RHOB</name>
<keyword evidence="2" id="KW-1185">Reference proteome</keyword>
<gene>
    <name evidence="1" type="ORF">SAMN06265173_1295</name>
</gene>
<organism evidence="1 2">
    <name type="scientific">Thalassovita litoralis</name>
    <dbReference type="NCBI Taxonomy" id="1010611"/>
    <lineage>
        <taxon>Bacteria</taxon>
        <taxon>Pseudomonadati</taxon>
        <taxon>Pseudomonadota</taxon>
        <taxon>Alphaproteobacteria</taxon>
        <taxon>Rhodobacterales</taxon>
        <taxon>Roseobacteraceae</taxon>
        <taxon>Thalassovita</taxon>
    </lineage>
</organism>